<organism evidence="3 4">
    <name type="scientific">Coniosporium apollinis</name>
    <dbReference type="NCBI Taxonomy" id="61459"/>
    <lineage>
        <taxon>Eukaryota</taxon>
        <taxon>Fungi</taxon>
        <taxon>Dikarya</taxon>
        <taxon>Ascomycota</taxon>
        <taxon>Pezizomycotina</taxon>
        <taxon>Dothideomycetes</taxon>
        <taxon>Dothideomycetes incertae sedis</taxon>
        <taxon>Coniosporium</taxon>
    </lineage>
</organism>
<evidence type="ECO:0000313" key="3">
    <source>
        <dbReference type="EMBL" id="KAJ9666020.1"/>
    </source>
</evidence>
<gene>
    <name evidence="3" type="primary">HPC2</name>
    <name evidence="3" type="ORF">H2201_003931</name>
</gene>
<dbReference type="InterPro" id="IPR014840">
    <property type="entry name" value="HRD"/>
</dbReference>
<feature type="compositionally biased region" description="Low complexity" evidence="1">
    <location>
        <begin position="179"/>
        <end position="197"/>
    </location>
</feature>
<feature type="compositionally biased region" description="Basic and acidic residues" evidence="1">
    <location>
        <begin position="93"/>
        <end position="104"/>
    </location>
</feature>
<evidence type="ECO:0000256" key="1">
    <source>
        <dbReference type="SAM" id="MobiDB-lite"/>
    </source>
</evidence>
<feature type="compositionally biased region" description="Low complexity" evidence="1">
    <location>
        <begin position="417"/>
        <end position="432"/>
    </location>
</feature>
<name>A0ABQ9NUF6_9PEZI</name>
<dbReference type="Pfam" id="PF08729">
    <property type="entry name" value="HUN"/>
    <property type="match status" value="1"/>
</dbReference>
<keyword evidence="4" id="KW-1185">Reference proteome</keyword>
<feature type="compositionally biased region" description="Low complexity" evidence="1">
    <location>
        <begin position="55"/>
        <end position="84"/>
    </location>
</feature>
<dbReference type="Proteomes" id="UP001172684">
    <property type="component" value="Unassembled WGS sequence"/>
</dbReference>
<sequence>MDRGVDAFGGRQVDEGAGSSSSPELSTPPRSPDATLESNSPFPNSTIQVGVAGRSSSANAATTSSTSAKNSNSTSIANAAATAAPVKRPRKKKDPEATTEDKIKEKKPRKPREPKDPNAPSKPRKRQKVADAPRDDTSLAQPQHSRQPKITDLVGSAQAPAQTSPSMSRPSNPELTHNPSLAHLATTPATTPRPSSSGQVYDPIRSATIESGAKHSSTNVPQQSSPSRFANRASASPSIASLIDPPPASTLTSTSEKTRNAMLQAPISVTSAPASPAVVSMKPATTVSGNGAQRPTPTHSTSIETEVDEPPAPSVTKKSPSTTTTSTTATPPAKPARQKEAPPPLPTGSGLLSGTAFGPMTAANGTAVTKGPTIWLTFNLKRDECTTINFTQEVEKKYGFAALHPRLAAQRERRRQIAAAGAALEGASGQASTDDMSLDLSEADSNADMGGVEDEASAGDAQPKRRRRRKLEDYDKEDDFIDDTEQAWEQNAMMAKDGFFVYSGPLATEEKPAAERPEGTRGRGRGRGRGGSTRGETSGRGSRGGGRGSRGGATVRKPRVTKADRALMEQEKSEREKVAATLAAKPVVQLPGQTVV</sequence>
<dbReference type="EMBL" id="JAPDRL010000023">
    <property type="protein sequence ID" value="KAJ9666020.1"/>
    <property type="molecule type" value="Genomic_DNA"/>
</dbReference>
<feature type="compositionally biased region" description="Basic and acidic residues" evidence="1">
    <location>
        <begin position="508"/>
        <end position="521"/>
    </location>
</feature>
<feature type="compositionally biased region" description="Polar residues" evidence="1">
    <location>
        <begin position="159"/>
        <end position="178"/>
    </location>
</feature>
<evidence type="ECO:0000259" key="2">
    <source>
        <dbReference type="Pfam" id="PF08729"/>
    </source>
</evidence>
<feature type="compositionally biased region" description="Basic and acidic residues" evidence="1">
    <location>
        <begin position="128"/>
        <end position="137"/>
    </location>
</feature>
<feature type="domain" description="Hpc2-related" evidence="2">
    <location>
        <begin position="466"/>
        <end position="506"/>
    </location>
</feature>
<accession>A0ABQ9NUF6</accession>
<feature type="region of interest" description="Disordered" evidence="1">
    <location>
        <begin position="1"/>
        <end position="369"/>
    </location>
</feature>
<feature type="compositionally biased region" description="Polar residues" evidence="1">
    <location>
        <begin position="283"/>
        <end position="304"/>
    </location>
</feature>
<proteinExistence type="predicted"/>
<feature type="compositionally biased region" description="Basic and acidic residues" evidence="1">
    <location>
        <begin position="561"/>
        <end position="574"/>
    </location>
</feature>
<protein>
    <submittedName>
        <fullName evidence="3">HIR complex subunit</fullName>
    </submittedName>
</protein>
<comment type="caution">
    <text evidence="3">The sequence shown here is derived from an EMBL/GenBank/DDBJ whole genome shotgun (WGS) entry which is preliminary data.</text>
</comment>
<feature type="region of interest" description="Disordered" evidence="1">
    <location>
        <begin position="415"/>
        <end position="485"/>
    </location>
</feature>
<feature type="compositionally biased region" description="Low complexity" evidence="1">
    <location>
        <begin position="314"/>
        <end position="331"/>
    </location>
</feature>
<feature type="compositionally biased region" description="Polar residues" evidence="1">
    <location>
        <begin position="36"/>
        <end position="48"/>
    </location>
</feature>
<reference evidence="3" key="1">
    <citation type="submission" date="2022-10" db="EMBL/GenBank/DDBJ databases">
        <title>Culturing micro-colonial fungi from biological soil crusts in the Mojave desert and describing Neophaeococcomyces mojavensis, and introducing the new genera and species Taxawa tesnikishii.</title>
        <authorList>
            <person name="Kurbessoian T."/>
            <person name="Stajich J.E."/>
        </authorList>
    </citation>
    <scope>NUCLEOTIDE SEQUENCE</scope>
    <source>
        <strain evidence="3">TK_1</strain>
    </source>
</reference>
<evidence type="ECO:0000313" key="4">
    <source>
        <dbReference type="Proteomes" id="UP001172684"/>
    </source>
</evidence>
<feature type="compositionally biased region" description="Polar residues" evidence="1">
    <location>
        <begin position="214"/>
        <end position="239"/>
    </location>
</feature>
<feature type="compositionally biased region" description="Gly residues" evidence="1">
    <location>
        <begin position="541"/>
        <end position="551"/>
    </location>
</feature>
<feature type="region of interest" description="Disordered" evidence="1">
    <location>
        <begin position="506"/>
        <end position="574"/>
    </location>
</feature>
<feature type="compositionally biased region" description="Acidic residues" evidence="1">
    <location>
        <begin position="474"/>
        <end position="485"/>
    </location>
</feature>